<dbReference type="EMBL" id="AZFT01000053">
    <property type="protein sequence ID" value="KRL83432.1"/>
    <property type="molecule type" value="Genomic_DNA"/>
</dbReference>
<dbReference type="Pfam" id="PF04740">
    <property type="entry name" value="LXG"/>
    <property type="match status" value="1"/>
</dbReference>
<feature type="coiled-coil region" evidence="2">
    <location>
        <begin position="233"/>
        <end position="260"/>
    </location>
</feature>
<name>A0A0R1TXA6_9LACO</name>
<keyword evidence="3" id="KW-0812">Transmembrane</keyword>
<evidence type="ECO:0000313" key="5">
    <source>
        <dbReference type="EMBL" id="KRL83432.1"/>
    </source>
</evidence>
<evidence type="ECO:0000256" key="1">
    <source>
        <dbReference type="ARBA" id="ARBA00034117"/>
    </source>
</evidence>
<protein>
    <recommendedName>
        <fullName evidence="4">LXG domain-containing protein</fullName>
    </recommendedName>
</protein>
<comment type="similarity">
    <text evidence="1">In the N-terminal section; belongs to the LXG family.</text>
</comment>
<dbReference type="Proteomes" id="UP000051324">
    <property type="component" value="Unassembled WGS sequence"/>
</dbReference>
<gene>
    <name evidence="5" type="ORF">FC32_GL000685</name>
</gene>
<dbReference type="AlphaFoldDB" id="A0A0R1TXA6"/>
<organism evidence="5 6">
    <name type="scientific">Ligilactobacillus apodemi DSM 16634 = JCM 16172</name>
    <dbReference type="NCBI Taxonomy" id="1423724"/>
    <lineage>
        <taxon>Bacteria</taxon>
        <taxon>Bacillati</taxon>
        <taxon>Bacillota</taxon>
        <taxon>Bacilli</taxon>
        <taxon>Lactobacillales</taxon>
        <taxon>Lactobacillaceae</taxon>
        <taxon>Ligilactobacillus</taxon>
    </lineage>
</organism>
<keyword evidence="6" id="KW-1185">Reference proteome</keyword>
<dbReference type="STRING" id="1423724.FC32_GL000685"/>
<dbReference type="InterPro" id="IPR006829">
    <property type="entry name" value="LXG_dom"/>
</dbReference>
<dbReference type="eggNOG" id="COG1345">
    <property type="taxonomic scope" value="Bacteria"/>
</dbReference>
<sequence>MELYSFTVATDKGLASRKELLNKAQKSMNAFAHSKGGLTGNAADGIANYISEVHSNGLQTMLEQLMQRFGDLVKLYFASYTGVDQGGDDFYLATADYEAINRQVDSYRTDVAIKIKQFNQITRSVSDIVDSGIYVQQANGVKTKVDDSLDSIKTGIKKQKQSWQTYEAEQVQKFAELDDMINAISCLISQYSNQTLPQFTGYQKGAFAEKISGKTQQVITTLQNNSYRDRDLVKNAEQQLNAAKTTYKHYLERLEKEQNMHDGKTELIVDGTFILLGFGITAITGGIAVPALLLFGAVLDGITLYEDYTKMKSGKKYGDNALKWLFMKSGMNREMSENTYALLNLAGSVAGSQGAFKTLAKEGHLVSNGIKTKPLLQNSKQVIKDSMSAKNFLNLFNFTGDSKVIGNTVKEVVSALNLDRRAIETNIDIANKYQLSKQHLLV</sequence>
<feature type="transmembrane region" description="Helical" evidence="3">
    <location>
        <begin position="273"/>
        <end position="305"/>
    </location>
</feature>
<evidence type="ECO:0000259" key="4">
    <source>
        <dbReference type="Pfam" id="PF04740"/>
    </source>
</evidence>
<reference evidence="5 6" key="1">
    <citation type="journal article" date="2015" name="Genome Announc.">
        <title>Expanding the biotechnology potential of lactobacilli through comparative genomics of 213 strains and associated genera.</title>
        <authorList>
            <person name="Sun Z."/>
            <person name="Harris H.M."/>
            <person name="McCann A."/>
            <person name="Guo C."/>
            <person name="Argimon S."/>
            <person name="Zhang W."/>
            <person name="Yang X."/>
            <person name="Jeffery I.B."/>
            <person name="Cooney J.C."/>
            <person name="Kagawa T.F."/>
            <person name="Liu W."/>
            <person name="Song Y."/>
            <person name="Salvetti E."/>
            <person name="Wrobel A."/>
            <person name="Rasinkangas P."/>
            <person name="Parkhill J."/>
            <person name="Rea M.C."/>
            <person name="O'Sullivan O."/>
            <person name="Ritari J."/>
            <person name="Douillard F.P."/>
            <person name="Paul Ross R."/>
            <person name="Yang R."/>
            <person name="Briner A.E."/>
            <person name="Felis G.E."/>
            <person name="de Vos W.M."/>
            <person name="Barrangou R."/>
            <person name="Klaenhammer T.R."/>
            <person name="Caufield P.W."/>
            <person name="Cui Y."/>
            <person name="Zhang H."/>
            <person name="O'Toole P.W."/>
        </authorList>
    </citation>
    <scope>NUCLEOTIDE SEQUENCE [LARGE SCALE GENOMIC DNA]</scope>
    <source>
        <strain evidence="5 6">DSM 16634</strain>
    </source>
</reference>
<comment type="caution">
    <text evidence="5">The sequence shown here is derived from an EMBL/GenBank/DDBJ whole genome shotgun (WGS) entry which is preliminary data.</text>
</comment>
<keyword evidence="2" id="KW-0175">Coiled coil</keyword>
<evidence type="ECO:0000313" key="6">
    <source>
        <dbReference type="Proteomes" id="UP000051324"/>
    </source>
</evidence>
<accession>A0A0R1TXA6</accession>
<evidence type="ECO:0000256" key="2">
    <source>
        <dbReference type="SAM" id="Coils"/>
    </source>
</evidence>
<evidence type="ECO:0000256" key="3">
    <source>
        <dbReference type="SAM" id="Phobius"/>
    </source>
</evidence>
<feature type="domain" description="LXG" evidence="4">
    <location>
        <begin position="9"/>
        <end position="194"/>
    </location>
</feature>
<keyword evidence="3" id="KW-1133">Transmembrane helix</keyword>
<dbReference type="PATRIC" id="fig|1423724.4.peg.722"/>
<proteinExistence type="inferred from homology"/>
<keyword evidence="3" id="KW-0472">Membrane</keyword>